<dbReference type="Proteomes" id="UP001202961">
    <property type="component" value="Unassembled WGS sequence"/>
</dbReference>
<gene>
    <name evidence="3" type="ORF">NB063_24650</name>
</gene>
<dbReference type="RefSeq" id="WP_250931696.1">
    <property type="nucleotide sequence ID" value="NZ_JAMQBK010000066.1"/>
</dbReference>
<feature type="transmembrane region" description="Helical" evidence="2">
    <location>
        <begin position="211"/>
        <end position="233"/>
    </location>
</feature>
<feature type="transmembrane region" description="Helical" evidence="2">
    <location>
        <begin position="81"/>
        <end position="104"/>
    </location>
</feature>
<organism evidence="3 4">
    <name type="scientific">Aporhodopirellula aestuarii</name>
    <dbReference type="NCBI Taxonomy" id="2950107"/>
    <lineage>
        <taxon>Bacteria</taxon>
        <taxon>Pseudomonadati</taxon>
        <taxon>Planctomycetota</taxon>
        <taxon>Planctomycetia</taxon>
        <taxon>Pirellulales</taxon>
        <taxon>Pirellulaceae</taxon>
        <taxon>Aporhodopirellula</taxon>
    </lineage>
</organism>
<feature type="transmembrane region" description="Helical" evidence="2">
    <location>
        <begin position="111"/>
        <end position="132"/>
    </location>
</feature>
<protein>
    <submittedName>
        <fullName evidence="3">Uncharacterized protein</fullName>
    </submittedName>
</protein>
<keyword evidence="2" id="KW-0472">Membrane</keyword>
<proteinExistence type="predicted"/>
<feature type="transmembrane region" description="Helical" evidence="2">
    <location>
        <begin position="178"/>
        <end position="199"/>
    </location>
</feature>
<feature type="transmembrane region" description="Helical" evidence="2">
    <location>
        <begin position="144"/>
        <end position="166"/>
    </location>
</feature>
<comment type="caution">
    <text evidence="3">The sequence shown here is derived from an EMBL/GenBank/DDBJ whole genome shotgun (WGS) entry which is preliminary data.</text>
</comment>
<reference evidence="3 4" key="1">
    <citation type="journal article" date="2022" name="Syst. Appl. Microbiol.">
        <title>Rhodopirellula aestuarii sp. nov., a novel member of the genus Rhodopirellula isolated from brackish sediments collected in the Tagus River estuary, Portugal.</title>
        <authorList>
            <person name="Vitorino I.R."/>
            <person name="Klimek D."/>
            <person name="Calusinska M."/>
            <person name="Lobo-da-Cunha A."/>
            <person name="Vasconcelos V."/>
            <person name="Lage O.M."/>
        </authorList>
    </citation>
    <scope>NUCLEOTIDE SEQUENCE [LARGE SCALE GENOMIC DNA]</scope>
    <source>
        <strain evidence="3 4">ICT_H3.1</strain>
    </source>
</reference>
<feature type="transmembrane region" description="Helical" evidence="2">
    <location>
        <begin position="46"/>
        <end position="69"/>
    </location>
</feature>
<sequence>MSAPNPYQSSGFVEENGNKPSETIVADAPKEEIDQLSRRLSRIGQMLLIGYFVALLPAWLSLAMSVWMSDAAGLARYFREYHGHLILLAALMGVGLVGGVGCSFTPRRERFYLGLANFLKILVGGAGFWMLLSVRAPSFSFNLMPLFLAVLFAMWMASEAAVLGFLRASAYRNDERLVGHGCELAIGLLATSAGCFSWWSLINHTAESITLSGLLFCVTVTTSLAVSITIWVLRWFPIIRSGRADSAS</sequence>
<name>A0ABT0U9Z6_9BACT</name>
<keyword evidence="2" id="KW-1133">Transmembrane helix</keyword>
<feature type="region of interest" description="Disordered" evidence="1">
    <location>
        <begin position="1"/>
        <end position="24"/>
    </location>
</feature>
<evidence type="ECO:0000313" key="4">
    <source>
        <dbReference type="Proteomes" id="UP001202961"/>
    </source>
</evidence>
<evidence type="ECO:0000313" key="3">
    <source>
        <dbReference type="EMBL" id="MCM2373819.1"/>
    </source>
</evidence>
<feature type="compositionally biased region" description="Polar residues" evidence="1">
    <location>
        <begin position="1"/>
        <end position="11"/>
    </location>
</feature>
<keyword evidence="4" id="KW-1185">Reference proteome</keyword>
<dbReference type="EMBL" id="JAMQBK010000066">
    <property type="protein sequence ID" value="MCM2373819.1"/>
    <property type="molecule type" value="Genomic_DNA"/>
</dbReference>
<evidence type="ECO:0000256" key="1">
    <source>
        <dbReference type="SAM" id="MobiDB-lite"/>
    </source>
</evidence>
<evidence type="ECO:0000256" key="2">
    <source>
        <dbReference type="SAM" id="Phobius"/>
    </source>
</evidence>
<accession>A0ABT0U9Z6</accession>
<keyword evidence="2" id="KW-0812">Transmembrane</keyword>